<feature type="binding site" evidence="3">
    <location>
        <begin position="15"/>
        <end position="20"/>
    </location>
    <ligand>
        <name>ATP</name>
        <dbReference type="ChEBI" id="CHEBI:30616"/>
    </ligand>
</feature>
<accession>A0A7V3VUQ8</accession>
<dbReference type="GO" id="GO:0005524">
    <property type="term" value="F:ATP binding"/>
    <property type="evidence" value="ECO:0007669"/>
    <property type="project" value="UniProtKB-UniRule"/>
</dbReference>
<comment type="catalytic activity">
    <reaction evidence="3">
        <text>3'-dephospho-CoA + ATP = ADP + CoA + H(+)</text>
        <dbReference type="Rhea" id="RHEA:18245"/>
        <dbReference type="ChEBI" id="CHEBI:15378"/>
        <dbReference type="ChEBI" id="CHEBI:30616"/>
        <dbReference type="ChEBI" id="CHEBI:57287"/>
        <dbReference type="ChEBI" id="CHEBI:57328"/>
        <dbReference type="ChEBI" id="CHEBI:456216"/>
        <dbReference type="EC" id="2.7.1.24"/>
    </reaction>
</comment>
<keyword evidence="3 5" id="KW-0418">Kinase</keyword>
<dbReference type="Gene3D" id="3.40.50.300">
    <property type="entry name" value="P-loop containing nucleotide triphosphate hydrolases"/>
    <property type="match status" value="1"/>
</dbReference>
<dbReference type="GO" id="GO:0005737">
    <property type="term" value="C:cytoplasm"/>
    <property type="evidence" value="ECO:0007669"/>
    <property type="project" value="UniProtKB-SubCell"/>
</dbReference>
<evidence type="ECO:0000313" key="5">
    <source>
        <dbReference type="EMBL" id="HGE78250.1"/>
    </source>
</evidence>
<dbReference type="PANTHER" id="PTHR10695">
    <property type="entry name" value="DEPHOSPHO-COA KINASE-RELATED"/>
    <property type="match status" value="1"/>
</dbReference>
<keyword evidence="3 5" id="KW-0808">Transferase</keyword>
<comment type="function">
    <text evidence="3">Catalyzes the phosphorylation of the 3'-hydroxyl group of dephosphocoenzyme A to form coenzyme A.</text>
</comment>
<dbReference type="EMBL" id="DTOZ01000121">
    <property type="protein sequence ID" value="HGE78250.1"/>
    <property type="molecule type" value="Genomic_DNA"/>
</dbReference>
<dbReference type="UniPathway" id="UPA00241">
    <property type="reaction ID" value="UER00356"/>
</dbReference>
<sequence>MKKRKVVIGVGGNIGSGKTTVAKIFKSFGMKYISADRIGWQVLPVIAEELKKEFGDGIFAGSKIDRKKLRAIVFSNKRFLQKLNRLSHPLILRKIKERLDRIHSGMVIVDAALLFDWKDLLKDVDYPILVKAPLEVKKKRAEQRGIDNETFQQIIKNQKRESEMEKLACCVINNTGTLAELKRQCQKVFKELKNGC</sequence>
<name>A0A7V3VUQ8_UNCW3</name>
<gene>
    <name evidence="3" type="primary">coaE</name>
    <name evidence="5" type="ORF">ENX68_04530</name>
</gene>
<dbReference type="GO" id="GO:0004140">
    <property type="term" value="F:dephospho-CoA kinase activity"/>
    <property type="evidence" value="ECO:0007669"/>
    <property type="project" value="UniProtKB-UniRule"/>
</dbReference>
<comment type="subcellular location">
    <subcellularLocation>
        <location evidence="3">Cytoplasm</location>
    </subcellularLocation>
</comment>
<dbReference type="InterPro" id="IPR027417">
    <property type="entry name" value="P-loop_NTPase"/>
</dbReference>
<dbReference type="PROSITE" id="PS51219">
    <property type="entry name" value="DPCK"/>
    <property type="match status" value="1"/>
</dbReference>
<keyword evidence="2 3" id="KW-0067">ATP-binding</keyword>
<evidence type="ECO:0000256" key="2">
    <source>
        <dbReference type="ARBA" id="ARBA00022840"/>
    </source>
</evidence>
<protein>
    <recommendedName>
        <fullName evidence="3 4">Dephospho-CoA kinase</fullName>
        <ecNumber evidence="3 4">2.7.1.24</ecNumber>
    </recommendedName>
    <alternativeName>
        <fullName evidence="3">Dephosphocoenzyme A kinase</fullName>
    </alternativeName>
</protein>
<evidence type="ECO:0000256" key="3">
    <source>
        <dbReference type="HAMAP-Rule" id="MF_00376"/>
    </source>
</evidence>
<dbReference type="HAMAP" id="MF_00376">
    <property type="entry name" value="Dephospho_CoA_kinase"/>
    <property type="match status" value="1"/>
</dbReference>
<comment type="similarity">
    <text evidence="3">Belongs to the CoaE family.</text>
</comment>
<dbReference type="EC" id="2.7.1.24" evidence="3 4"/>
<dbReference type="AlphaFoldDB" id="A0A7V3VUQ8"/>
<evidence type="ECO:0000256" key="1">
    <source>
        <dbReference type="ARBA" id="ARBA00022741"/>
    </source>
</evidence>
<dbReference type="CDD" id="cd02022">
    <property type="entry name" value="DPCK"/>
    <property type="match status" value="1"/>
</dbReference>
<reference evidence="5" key="1">
    <citation type="journal article" date="2020" name="mSystems">
        <title>Genome- and Community-Level Interaction Insights into Carbon Utilization and Element Cycling Functions of Hydrothermarchaeota in Hydrothermal Sediment.</title>
        <authorList>
            <person name="Zhou Z."/>
            <person name="Liu Y."/>
            <person name="Xu W."/>
            <person name="Pan J."/>
            <person name="Luo Z.H."/>
            <person name="Li M."/>
        </authorList>
    </citation>
    <scope>NUCLEOTIDE SEQUENCE [LARGE SCALE GENOMIC DNA]</scope>
    <source>
        <strain evidence="5">SpSt-961</strain>
    </source>
</reference>
<dbReference type="PANTHER" id="PTHR10695:SF46">
    <property type="entry name" value="BIFUNCTIONAL COENZYME A SYNTHASE-RELATED"/>
    <property type="match status" value="1"/>
</dbReference>
<proteinExistence type="inferred from homology"/>
<keyword evidence="3" id="KW-0173">Coenzyme A biosynthesis</keyword>
<organism evidence="5">
    <name type="scientific">candidate division WOR-3 bacterium</name>
    <dbReference type="NCBI Taxonomy" id="2052148"/>
    <lineage>
        <taxon>Bacteria</taxon>
        <taxon>Bacteria division WOR-3</taxon>
    </lineage>
</organism>
<keyword evidence="3" id="KW-0963">Cytoplasm</keyword>
<dbReference type="InterPro" id="IPR001977">
    <property type="entry name" value="Depp_CoAkinase"/>
</dbReference>
<dbReference type="SUPFAM" id="SSF52540">
    <property type="entry name" value="P-loop containing nucleoside triphosphate hydrolases"/>
    <property type="match status" value="1"/>
</dbReference>
<comment type="pathway">
    <text evidence="3">Cofactor biosynthesis; coenzyme A biosynthesis; CoA from (R)-pantothenate: step 5/5.</text>
</comment>
<dbReference type="NCBIfam" id="TIGR00152">
    <property type="entry name" value="dephospho-CoA kinase"/>
    <property type="match status" value="1"/>
</dbReference>
<dbReference type="GO" id="GO:0015937">
    <property type="term" value="P:coenzyme A biosynthetic process"/>
    <property type="evidence" value="ECO:0007669"/>
    <property type="project" value="UniProtKB-UniRule"/>
</dbReference>
<evidence type="ECO:0000256" key="4">
    <source>
        <dbReference type="NCBIfam" id="TIGR00152"/>
    </source>
</evidence>
<comment type="caution">
    <text evidence="5">The sequence shown here is derived from an EMBL/GenBank/DDBJ whole genome shotgun (WGS) entry which is preliminary data.</text>
</comment>
<keyword evidence="1 3" id="KW-0547">Nucleotide-binding</keyword>
<dbReference type="Pfam" id="PF01121">
    <property type="entry name" value="CoaE"/>
    <property type="match status" value="1"/>
</dbReference>